<keyword evidence="11" id="KW-1053">Target membrane</keyword>
<feature type="repeat" description="ANK" evidence="12">
    <location>
        <begin position="498"/>
        <end position="530"/>
    </location>
</feature>
<reference evidence="13 14" key="1">
    <citation type="submission" date="2021-06" db="EMBL/GenBank/DDBJ databases">
        <title>Caerostris extrusa draft genome.</title>
        <authorList>
            <person name="Kono N."/>
            <person name="Arakawa K."/>
        </authorList>
    </citation>
    <scope>NUCLEOTIDE SEQUENCE [LARGE SCALE GENOMIC DNA]</scope>
</reference>
<evidence type="ECO:0000256" key="10">
    <source>
        <dbReference type="ARBA" id="ARBA00023043"/>
    </source>
</evidence>
<dbReference type="SUPFAM" id="SSF48403">
    <property type="entry name" value="Ankyrin repeat"/>
    <property type="match status" value="2"/>
</dbReference>
<dbReference type="GO" id="GO:0044218">
    <property type="term" value="C:other organism cell membrane"/>
    <property type="evidence" value="ECO:0007669"/>
    <property type="project" value="UniProtKB-KW"/>
</dbReference>
<feature type="repeat" description="ANK" evidence="12">
    <location>
        <begin position="257"/>
        <end position="289"/>
    </location>
</feature>
<dbReference type="Proteomes" id="UP001054945">
    <property type="component" value="Unassembled WGS sequence"/>
</dbReference>
<dbReference type="Gene3D" id="1.25.40.20">
    <property type="entry name" value="Ankyrin repeat-containing domain"/>
    <property type="match status" value="4"/>
</dbReference>
<feature type="repeat" description="ANK" evidence="12">
    <location>
        <begin position="359"/>
        <end position="381"/>
    </location>
</feature>
<feature type="repeat" description="ANK" evidence="12">
    <location>
        <begin position="290"/>
        <end position="322"/>
    </location>
</feature>
<dbReference type="PANTHER" id="PTHR24123:SF33">
    <property type="entry name" value="PROTEIN HOS4"/>
    <property type="match status" value="1"/>
</dbReference>
<feature type="repeat" description="ANK" evidence="12">
    <location>
        <begin position="387"/>
        <end position="419"/>
    </location>
</feature>
<keyword evidence="6" id="KW-0800">Toxin</keyword>
<dbReference type="PRINTS" id="PR01415">
    <property type="entry name" value="ANKYRIN"/>
</dbReference>
<evidence type="ECO:0000256" key="6">
    <source>
        <dbReference type="ARBA" id="ARBA00022656"/>
    </source>
</evidence>
<feature type="repeat" description="ANK" evidence="12">
    <location>
        <begin position="417"/>
        <end position="449"/>
    </location>
</feature>
<dbReference type="GO" id="GO:0005576">
    <property type="term" value="C:extracellular region"/>
    <property type="evidence" value="ECO:0007669"/>
    <property type="project" value="UniProtKB-SubCell"/>
</dbReference>
<evidence type="ECO:0000256" key="9">
    <source>
        <dbReference type="ARBA" id="ARBA00023028"/>
    </source>
</evidence>
<dbReference type="InterPro" id="IPR036770">
    <property type="entry name" value="Ankyrin_rpt-contain_sf"/>
</dbReference>
<evidence type="ECO:0000256" key="2">
    <source>
        <dbReference type="ARBA" id="ARBA00004613"/>
    </source>
</evidence>
<keyword evidence="14" id="KW-1185">Reference proteome</keyword>
<keyword evidence="5" id="KW-1052">Target cell membrane</keyword>
<feature type="repeat" description="ANK" evidence="12">
    <location>
        <begin position="18"/>
        <end position="50"/>
    </location>
</feature>
<keyword evidence="10 12" id="KW-0040">ANK repeat</keyword>
<evidence type="ECO:0000313" key="14">
    <source>
        <dbReference type="Proteomes" id="UP001054945"/>
    </source>
</evidence>
<feature type="repeat" description="ANK" evidence="12">
    <location>
        <begin position="531"/>
        <end position="563"/>
    </location>
</feature>
<dbReference type="GO" id="GO:0090729">
    <property type="term" value="F:toxin activity"/>
    <property type="evidence" value="ECO:0007669"/>
    <property type="project" value="UniProtKB-KW"/>
</dbReference>
<feature type="repeat" description="ANK" evidence="12">
    <location>
        <begin position="189"/>
        <end position="221"/>
    </location>
</feature>
<evidence type="ECO:0000256" key="5">
    <source>
        <dbReference type="ARBA" id="ARBA00022537"/>
    </source>
</evidence>
<feature type="repeat" description="ANK" evidence="12">
    <location>
        <begin position="84"/>
        <end position="116"/>
    </location>
</feature>
<dbReference type="InterPro" id="IPR002110">
    <property type="entry name" value="Ankyrin_rpt"/>
</dbReference>
<keyword evidence="9" id="KW-0638">Presynaptic neurotoxin</keyword>
<keyword evidence="11" id="KW-0472">Membrane</keyword>
<evidence type="ECO:0000256" key="3">
    <source>
        <dbReference type="ARBA" id="ARBA00022483"/>
    </source>
</evidence>
<name>A0AAV4SKH9_CAEEX</name>
<accession>A0AAV4SKH9</accession>
<keyword evidence="8" id="KW-0677">Repeat</keyword>
<evidence type="ECO:0000256" key="7">
    <source>
        <dbReference type="ARBA" id="ARBA00022699"/>
    </source>
</evidence>
<gene>
    <name evidence="13" type="primary">Ank3_16</name>
    <name evidence="13" type="ORF">CEXT_536241</name>
</gene>
<comment type="subcellular location">
    <subcellularLocation>
        <location evidence="2">Secreted</location>
    </subcellularLocation>
    <subcellularLocation>
        <location evidence="1">Target cell membrane</location>
    </subcellularLocation>
</comment>
<dbReference type="InterPro" id="IPR051165">
    <property type="entry name" value="Multifunctional_ANK_Repeat"/>
</dbReference>
<dbReference type="PROSITE" id="PS50297">
    <property type="entry name" value="ANK_REP_REGION"/>
    <property type="match status" value="12"/>
</dbReference>
<dbReference type="EMBL" id="BPLR01009646">
    <property type="protein sequence ID" value="GIY33489.1"/>
    <property type="molecule type" value="Genomic_DNA"/>
</dbReference>
<keyword evidence="3" id="KW-0268">Exocytosis</keyword>
<feature type="repeat" description="ANK" evidence="12">
    <location>
        <begin position="151"/>
        <end position="183"/>
    </location>
</feature>
<evidence type="ECO:0000313" key="13">
    <source>
        <dbReference type="EMBL" id="GIY33489.1"/>
    </source>
</evidence>
<protein>
    <submittedName>
        <fullName evidence="13">Ankyrin-3</fullName>
    </submittedName>
</protein>
<dbReference type="GO" id="GO:0006887">
    <property type="term" value="P:exocytosis"/>
    <property type="evidence" value="ECO:0007669"/>
    <property type="project" value="UniProtKB-KW"/>
</dbReference>
<evidence type="ECO:0000256" key="1">
    <source>
        <dbReference type="ARBA" id="ARBA00004175"/>
    </source>
</evidence>
<dbReference type="PROSITE" id="PS50088">
    <property type="entry name" value="ANK_REPEAT"/>
    <property type="match status" value="12"/>
</dbReference>
<evidence type="ECO:0000256" key="4">
    <source>
        <dbReference type="ARBA" id="ARBA00022525"/>
    </source>
</evidence>
<feature type="repeat" description="ANK" evidence="12">
    <location>
        <begin position="51"/>
        <end position="83"/>
    </location>
</feature>
<dbReference type="Pfam" id="PF12796">
    <property type="entry name" value="Ank_2"/>
    <property type="match status" value="5"/>
</dbReference>
<dbReference type="GO" id="GO:0044231">
    <property type="term" value="C:host cell presynaptic membrane"/>
    <property type="evidence" value="ECO:0007669"/>
    <property type="project" value="UniProtKB-KW"/>
</dbReference>
<organism evidence="13 14">
    <name type="scientific">Caerostris extrusa</name>
    <name type="common">Bark spider</name>
    <name type="synonym">Caerostris bankana</name>
    <dbReference type="NCBI Taxonomy" id="172846"/>
    <lineage>
        <taxon>Eukaryota</taxon>
        <taxon>Metazoa</taxon>
        <taxon>Ecdysozoa</taxon>
        <taxon>Arthropoda</taxon>
        <taxon>Chelicerata</taxon>
        <taxon>Arachnida</taxon>
        <taxon>Araneae</taxon>
        <taxon>Araneomorphae</taxon>
        <taxon>Entelegynae</taxon>
        <taxon>Araneoidea</taxon>
        <taxon>Araneidae</taxon>
        <taxon>Caerostris</taxon>
    </lineage>
</organism>
<keyword evidence="4" id="KW-0964">Secreted</keyword>
<keyword evidence="7" id="KW-0528">Neurotoxin</keyword>
<evidence type="ECO:0000256" key="12">
    <source>
        <dbReference type="PROSITE-ProRule" id="PRU00023"/>
    </source>
</evidence>
<proteinExistence type="predicted"/>
<evidence type="ECO:0000256" key="8">
    <source>
        <dbReference type="ARBA" id="ARBA00022737"/>
    </source>
</evidence>
<sequence>MTCLLLRNGADISVVDNEGKTALHKAAERNHEEVVKILIQNRANFNDIDKYKKTPLHTAAENGYLAVVEVLVKAGAIICAKDDSGSTSLHLSTQQKHVSVTKYLIECGSSIYDPNLKMRSPLHLAIESCNEEIMQRNFLGKDNDIKVRDDEGKTVFHLAAEDNQLEIIKLLIDRKLNLSFDESDWKDLDGHTPLYYAIRNNYKEIVRKLVKAGISSEKCDYWEMAIRYGYKDILDILWDNCTNDFINEILHKYRLTDGLTLLHLATINGHLNIMETLLLKGADKDAITLGNMSALHFAAKLGHTEIVELLVLKKAKPNIKSADGLAPLHFAVKQDIKRSFGDRKIPNKENADINYEDSAGHKPIHTAAKAGHKDVVELLFRENESSENITLLHLAVLGGHLDLIKYLIDRKINLNATGCTPVHLAVEKGDKRIVELLLNKGAYYDSLDSLNRTPLDLAQDDIIVKAFESTKKLFTCKIPLDIEDSVEEGAFVNAKKTNGFTSLHFAACKGYEWKVDFLIRNGANPDIIGIKGSSPLHYASKFSHLGTVKTLLSNGATYNMLDDSRKTPFDYAENEDIKKLLSLLDQSFRDVQVGSSEFLRELKRVTRQTIRSFMCSKNREGKTLVVAAICSDFPEIEKLKNIQQDDTLECYKKWMN</sequence>
<comment type="caution">
    <text evidence="13">The sequence shown here is derived from an EMBL/GenBank/DDBJ whole genome shotgun (WGS) entry which is preliminary data.</text>
</comment>
<dbReference type="PANTHER" id="PTHR24123">
    <property type="entry name" value="ANKYRIN REPEAT-CONTAINING"/>
    <property type="match status" value="1"/>
</dbReference>
<dbReference type="AlphaFoldDB" id="A0AAV4SKH9"/>
<dbReference type="SMART" id="SM00248">
    <property type="entry name" value="ANK"/>
    <property type="match status" value="13"/>
</dbReference>
<evidence type="ECO:0000256" key="11">
    <source>
        <dbReference type="ARBA" id="ARBA00023298"/>
    </source>
</evidence>